<protein>
    <submittedName>
        <fullName evidence="1">Uncharacterized protein</fullName>
    </submittedName>
</protein>
<feature type="non-terminal residue" evidence="1">
    <location>
        <position position="1"/>
    </location>
</feature>
<accession>A0A6J4SJQ5</accession>
<name>A0A6J4SJQ5_9ACTN</name>
<proteinExistence type="predicted"/>
<dbReference type="EMBL" id="CADCVM010000265">
    <property type="protein sequence ID" value="CAA9500976.1"/>
    <property type="molecule type" value="Genomic_DNA"/>
</dbReference>
<organism evidence="1">
    <name type="scientific">uncultured Rubrobacteraceae bacterium</name>
    <dbReference type="NCBI Taxonomy" id="349277"/>
    <lineage>
        <taxon>Bacteria</taxon>
        <taxon>Bacillati</taxon>
        <taxon>Actinomycetota</taxon>
        <taxon>Rubrobacteria</taxon>
        <taxon>Rubrobacterales</taxon>
        <taxon>Rubrobacteraceae</taxon>
        <taxon>environmental samples</taxon>
    </lineage>
</organism>
<reference evidence="1" key="1">
    <citation type="submission" date="2020-02" db="EMBL/GenBank/DDBJ databases">
        <authorList>
            <person name="Meier V. D."/>
        </authorList>
    </citation>
    <scope>NUCLEOTIDE SEQUENCE</scope>
    <source>
        <strain evidence="1">AVDCRST_MAG05</strain>
    </source>
</reference>
<evidence type="ECO:0000313" key="1">
    <source>
        <dbReference type="EMBL" id="CAA9500976.1"/>
    </source>
</evidence>
<gene>
    <name evidence="1" type="ORF">AVDCRST_MAG05-2438</name>
</gene>
<dbReference type="AlphaFoldDB" id="A0A6J4SJQ5"/>
<sequence>RTQAALHAVRAGVVSLEELGEESW</sequence>